<keyword evidence="2" id="KW-1185">Reference proteome</keyword>
<sequence>MESPISASDPRIARALQAILDRGVTGVSVTAYYRGKPIIEAAAGYADIETKRPIDRDTLFSVFSTTKGITALAVHIQAEKGLLHLDDPISKHWPEFGVNGKENITIEDALSHRSGIPYMPEGVTPEFMADWQPTPTMSSSTAGSWEKLSAELIRSNGPLVNS</sequence>
<dbReference type="Proteomes" id="UP001148629">
    <property type="component" value="Unassembled WGS sequence"/>
</dbReference>
<organism evidence="1 2">
    <name type="scientific">Fusarium decemcellulare</name>
    <dbReference type="NCBI Taxonomy" id="57161"/>
    <lineage>
        <taxon>Eukaryota</taxon>
        <taxon>Fungi</taxon>
        <taxon>Dikarya</taxon>
        <taxon>Ascomycota</taxon>
        <taxon>Pezizomycotina</taxon>
        <taxon>Sordariomycetes</taxon>
        <taxon>Hypocreomycetidae</taxon>
        <taxon>Hypocreales</taxon>
        <taxon>Nectriaceae</taxon>
        <taxon>Fusarium</taxon>
        <taxon>Fusarium decemcellulare species complex</taxon>
    </lineage>
</organism>
<protein>
    <submittedName>
        <fullName evidence="1">Uncharacterized protein</fullName>
    </submittedName>
</protein>
<dbReference type="EMBL" id="JANRMS010005244">
    <property type="protein sequence ID" value="KAJ3503095.1"/>
    <property type="molecule type" value="Genomic_DNA"/>
</dbReference>
<proteinExistence type="predicted"/>
<evidence type="ECO:0000313" key="2">
    <source>
        <dbReference type="Proteomes" id="UP001148629"/>
    </source>
</evidence>
<comment type="caution">
    <text evidence="1">The sequence shown here is derived from an EMBL/GenBank/DDBJ whole genome shotgun (WGS) entry which is preliminary data.</text>
</comment>
<reference evidence="1" key="1">
    <citation type="submission" date="2022-08" db="EMBL/GenBank/DDBJ databases">
        <title>Genome Sequence of Fusarium decemcellulare.</title>
        <authorList>
            <person name="Buettner E."/>
        </authorList>
    </citation>
    <scope>NUCLEOTIDE SEQUENCE</scope>
    <source>
        <strain evidence="1">Babe19</strain>
    </source>
</reference>
<accession>A0ACC1RB10</accession>
<name>A0ACC1RB10_9HYPO</name>
<gene>
    <name evidence="1" type="ORF">NM208_g16585</name>
</gene>
<evidence type="ECO:0000313" key="1">
    <source>
        <dbReference type="EMBL" id="KAJ3503095.1"/>
    </source>
</evidence>